<accession>A0A6P6FWE0</accession>
<dbReference type="NCBIfam" id="TIGR00756">
    <property type="entry name" value="PPR"/>
    <property type="match status" value="7"/>
</dbReference>
<feature type="repeat" description="PPR" evidence="3">
    <location>
        <begin position="346"/>
        <end position="376"/>
    </location>
</feature>
<feature type="repeat" description="PPR" evidence="3">
    <location>
        <begin position="120"/>
        <end position="155"/>
    </location>
</feature>
<name>A0A6P6FWE0_ZIZJJ</name>
<dbReference type="Pfam" id="PF12854">
    <property type="entry name" value="PPR_1"/>
    <property type="match status" value="1"/>
</dbReference>
<dbReference type="PROSITE" id="PS51375">
    <property type="entry name" value="PPR"/>
    <property type="match status" value="6"/>
</dbReference>
<dbReference type="GO" id="GO:0008270">
    <property type="term" value="F:zinc ion binding"/>
    <property type="evidence" value="ECO:0007669"/>
    <property type="project" value="InterPro"/>
</dbReference>
<feature type="repeat" description="PPR" evidence="3">
    <location>
        <begin position="245"/>
        <end position="275"/>
    </location>
</feature>
<dbReference type="InterPro" id="IPR046848">
    <property type="entry name" value="E_motif"/>
</dbReference>
<feature type="repeat" description="PPR" evidence="3">
    <location>
        <begin position="276"/>
        <end position="310"/>
    </location>
</feature>
<protein>
    <submittedName>
        <fullName evidence="7">Pentatricopeptide repeat-containing protein At4g16835, mitochondrial</fullName>
    </submittedName>
</protein>
<dbReference type="Proteomes" id="UP001652623">
    <property type="component" value="Chromosome 6"/>
</dbReference>
<evidence type="ECO:0000256" key="3">
    <source>
        <dbReference type="PROSITE-ProRule" id="PRU00708"/>
    </source>
</evidence>
<dbReference type="InterPro" id="IPR046960">
    <property type="entry name" value="PPR_At4g14850-like_plant"/>
</dbReference>
<gene>
    <name evidence="7" type="primary">LOC107409633</name>
</gene>
<dbReference type="GO" id="GO:0003723">
    <property type="term" value="F:RNA binding"/>
    <property type="evidence" value="ECO:0007669"/>
    <property type="project" value="InterPro"/>
</dbReference>
<feature type="repeat" description="PPR" evidence="3">
    <location>
        <begin position="183"/>
        <end position="217"/>
    </location>
</feature>
<dbReference type="InterPro" id="IPR002885">
    <property type="entry name" value="PPR_rpt"/>
</dbReference>
<feature type="compositionally biased region" description="Polar residues" evidence="4">
    <location>
        <begin position="23"/>
        <end position="36"/>
    </location>
</feature>
<dbReference type="AlphaFoldDB" id="A0A6P6FWE0"/>
<dbReference type="RefSeq" id="XP_024925986.3">
    <property type="nucleotide sequence ID" value="XM_025070218.3"/>
</dbReference>
<feature type="domain" description="DYW" evidence="5">
    <location>
        <begin position="592"/>
        <end position="684"/>
    </location>
</feature>
<evidence type="ECO:0000259" key="5">
    <source>
        <dbReference type="Pfam" id="PF14432"/>
    </source>
</evidence>
<dbReference type="Pfam" id="PF14432">
    <property type="entry name" value="DYW_deaminase"/>
    <property type="match status" value="1"/>
</dbReference>
<comment type="similarity">
    <text evidence="1">Belongs to the PPR family. PCMP-H subfamily.</text>
</comment>
<dbReference type="Pfam" id="PF01535">
    <property type="entry name" value="PPR"/>
    <property type="match status" value="4"/>
</dbReference>
<evidence type="ECO:0000313" key="7">
    <source>
        <dbReference type="RefSeq" id="XP_024925986.3"/>
    </source>
</evidence>
<dbReference type="GO" id="GO:0009451">
    <property type="term" value="P:RNA modification"/>
    <property type="evidence" value="ECO:0007669"/>
    <property type="project" value="InterPro"/>
</dbReference>
<dbReference type="PANTHER" id="PTHR47926">
    <property type="entry name" value="PENTATRICOPEPTIDE REPEAT-CONTAINING PROTEIN"/>
    <property type="match status" value="1"/>
</dbReference>
<sequence length="684" mass="76771">MNYLRNSRKHNYLPSLKILPQTKHPNSSFSTATLENPDTHQSENVIPANFPNHPPQRSHLVYPSNVTKKIPISQLCSKSSHLDQHQFSGTISSNKLITNYIRSGDLDSAVRAFERMVIKTTVSWNSILAGLAKKPGKMKEAQDLFVRIPEPDTVSYNIMLVCHLYNCGIASAMEFFHKMPVKDTASWNTMISGFAQDGKMQRAKELFSSMPEKNSVSWSAMISGYVQCGDLDSAVELFEIAPVKSVVAWTAMVTGYMKFGKIELAEKIFHEMPVRNIVTWNAMIAGYVENSRAEDGLKLFQRMIRSGVKANASSLSSVLLGCSDLSALPLGKQVHQLINKSPLYYDTTAGTSLISMYCKCGDMEDAWKLFLEMPRKDVVTWNAMITGYAQYGAGQKALQLFGEMRDNGAKPDWITFVGVLLACNHAGLVDIGVQYFDSMVRDYGIEAKPEHYTCMVDLLGRAGRLVEAVDLIKKMPFEPHLAIFGTLLGACRIHKNLEVAEYAAKNLLNLDPKNAAGYVQLANIYAATSRWECVAKIWQSMKDNKVVKTPGYSWIEVKNVVHEFRSGDRMHPELATIHEKLIELDKKMKLAGYVPNLEFALHDVGQEQKEQLLLWHSEKLAIALGLIKMPAGIPIRVFKNLRICGDCHRAAKYISAIERREIIVRDTTRFHHFKNGICSCGGYW</sequence>
<evidence type="ECO:0000256" key="2">
    <source>
        <dbReference type="ARBA" id="ARBA00022737"/>
    </source>
</evidence>
<evidence type="ECO:0000313" key="6">
    <source>
        <dbReference type="Proteomes" id="UP001652623"/>
    </source>
</evidence>
<feature type="repeat" description="PPR" evidence="3">
    <location>
        <begin position="377"/>
        <end position="411"/>
    </location>
</feature>
<evidence type="ECO:0000256" key="1">
    <source>
        <dbReference type="ARBA" id="ARBA00006643"/>
    </source>
</evidence>
<reference evidence="7" key="1">
    <citation type="submission" date="2025-08" db="UniProtKB">
        <authorList>
            <consortium name="RefSeq"/>
        </authorList>
    </citation>
    <scope>IDENTIFICATION</scope>
    <source>
        <tissue evidence="7">Seedling</tissue>
    </source>
</reference>
<dbReference type="InParanoid" id="A0A6P6FWE0"/>
<keyword evidence="6" id="KW-1185">Reference proteome</keyword>
<dbReference type="GeneID" id="107409633"/>
<dbReference type="InterPro" id="IPR032867">
    <property type="entry name" value="DYW_dom"/>
</dbReference>
<organism evidence="6 7">
    <name type="scientific">Ziziphus jujuba</name>
    <name type="common">Chinese jujube</name>
    <name type="synonym">Ziziphus sativa</name>
    <dbReference type="NCBI Taxonomy" id="326968"/>
    <lineage>
        <taxon>Eukaryota</taxon>
        <taxon>Viridiplantae</taxon>
        <taxon>Streptophyta</taxon>
        <taxon>Embryophyta</taxon>
        <taxon>Tracheophyta</taxon>
        <taxon>Spermatophyta</taxon>
        <taxon>Magnoliopsida</taxon>
        <taxon>eudicotyledons</taxon>
        <taxon>Gunneridae</taxon>
        <taxon>Pentapetalae</taxon>
        <taxon>rosids</taxon>
        <taxon>fabids</taxon>
        <taxon>Rosales</taxon>
        <taxon>Rhamnaceae</taxon>
        <taxon>Paliureae</taxon>
        <taxon>Ziziphus</taxon>
    </lineage>
</organism>
<dbReference type="Gene3D" id="1.25.40.10">
    <property type="entry name" value="Tetratricopeptide repeat domain"/>
    <property type="match status" value="3"/>
</dbReference>
<dbReference type="KEGG" id="zju:107409633"/>
<proteinExistence type="inferred from homology"/>
<dbReference type="InterPro" id="IPR011990">
    <property type="entry name" value="TPR-like_helical_dom_sf"/>
</dbReference>
<dbReference type="SUPFAM" id="SSF48452">
    <property type="entry name" value="TPR-like"/>
    <property type="match status" value="1"/>
</dbReference>
<keyword evidence="2" id="KW-0677">Repeat</keyword>
<dbReference type="Pfam" id="PF20431">
    <property type="entry name" value="E_motif"/>
    <property type="match status" value="1"/>
</dbReference>
<dbReference type="Pfam" id="PF13041">
    <property type="entry name" value="PPR_2"/>
    <property type="match status" value="2"/>
</dbReference>
<evidence type="ECO:0000256" key="4">
    <source>
        <dbReference type="SAM" id="MobiDB-lite"/>
    </source>
</evidence>
<feature type="region of interest" description="Disordered" evidence="4">
    <location>
        <begin position="19"/>
        <end position="54"/>
    </location>
</feature>
<dbReference type="PANTHER" id="PTHR47926:SF410">
    <property type="entry name" value="(WILD MALAYSIAN BANANA) HYPOTHETICAL PROTEIN"/>
    <property type="match status" value="1"/>
</dbReference>